<keyword evidence="4 6" id="KW-1133">Transmembrane helix</keyword>
<evidence type="ECO:0000256" key="3">
    <source>
        <dbReference type="ARBA" id="ARBA00022692"/>
    </source>
</evidence>
<accession>A0A6J5CVU2</accession>
<dbReference type="Proteomes" id="UP000494255">
    <property type="component" value="Unassembled WGS sequence"/>
</dbReference>
<organism evidence="7 8">
    <name type="scientific">Paraburkholderia sediminicola</name>
    <dbReference type="NCBI Taxonomy" id="458836"/>
    <lineage>
        <taxon>Bacteria</taxon>
        <taxon>Pseudomonadati</taxon>
        <taxon>Pseudomonadota</taxon>
        <taxon>Betaproteobacteria</taxon>
        <taxon>Burkholderiales</taxon>
        <taxon>Burkholderiaceae</taxon>
        <taxon>Paraburkholderia</taxon>
    </lineage>
</organism>
<reference evidence="7 8" key="1">
    <citation type="submission" date="2020-04" db="EMBL/GenBank/DDBJ databases">
        <authorList>
            <person name="De Canck E."/>
        </authorList>
    </citation>
    <scope>NUCLEOTIDE SEQUENCE [LARGE SCALE GENOMIC DNA]</scope>
    <source>
        <strain evidence="7 8">LMG 24238</strain>
    </source>
</reference>
<evidence type="ECO:0000256" key="1">
    <source>
        <dbReference type="ARBA" id="ARBA00004651"/>
    </source>
</evidence>
<dbReference type="AlphaFoldDB" id="A0A6J5CVU2"/>
<evidence type="ECO:0000256" key="5">
    <source>
        <dbReference type="ARBA" id="ARBA00023136"/>
    </source>
</evidence>
<keyword evidence="3 6" id="KW-0812">Transmembrane</keyword>
<proteinExistence type="predicted"/>
<keyword evidence="2" id="KW-1003">Cell membrane</keyword>
<dbReference type="InterPro" id="IPR001851">
    <property type="entry name" value="ABC_transp_permease"/>
</dbReference>
<feature type="transmembrane region" description="Helical" evidence="6">
    <location>
        <begin position="20"/>
        <end position="39"/>
    </location>
</feature>
<keyword evidence="8" id="KW-1185">Reference proteome</keyword>
<gene>
    <name evidence="7" type="primary">rbsC_12</name>
    <name evidence="7" type="ORF">LMG24238_07134</name>
</gene>
<evidence type="ECO:0000256" key="6">
    <source>
        <dbReference type="SAM" id="Phobius"/>
    </source>
</evidence>
<dbReference type="Pfam" id="PF02653">
    <property type="entry name" value="BPD_transp_2"/>
    <property type="match status" value="1"/>
</dbReference>
<evidence type="ECO:0000256" key="2">
    <source>
        <dbReference type="ARBA" id="ARBA00022475"/>
    </source>
</evidence>
<feature type="transmembrane region" description="Helical" evidence="6">
    <location>
        <begin position="106"/>
        <end position="125"/>
    </location>
</feature>
<dbReference type="GO" id="GO:0022857">
    <property type="term" value="F:transmembrane transporter activity"/>
    <property type="evidence" value="ECO:0007669"/>
    <property type="project" value="InterPro"/>
</dbReference>
<feature type="transmembrane region" description="Helical" evidence="6">
    <location>
        <begin position="51"/>
        <end position="70"/>
    </location>
</feature>
<name>A0A6J5CVU2_9BURK</name>
<evidence type="ECO:0000313" key="8">
    <source>
        <dbReference type="Proteomes" id="UP000494255"/>
    </source>
</evidence>
<sequence length="326" mass="33599">MAKLAPTLNARSPAKWFHSLRSSGAAIALVALLVFNVIFTREFLTLQTLNVNLTQIAPIMIVAVGMALVVATGGIDLSVGSTAAFAGTLAAVLLSQNSGPLANPTIALLCALVLPIVAAALLGSINGMLIARLRVQPIVATLILFIAGRGFAEMLTDSNLRSFTNSSFSHLGGNFLGVPVQGVLMVVVVAVVAWVMRKTVYARWVLATGGNERAAVLAGIQAHRVKLAMYVICGGLAGIAGLLNVAINSAADPAKIGLGIELDAIAAVAVGGTPLMGGSARIVGTMIGALAIQLLQYTLLAHGIQDEWALIVKAAIVLAAVYLQRR</sequence>
<dbReference type="GeneID" id="97045691"/>
<dbReference type="PANTHER" id="PTHR32196:SF19">
    <property type="entry name" value="GALACTOFURANOSE TRANSPORTER PERMEASE PROTEIN YTFT"/>
    <property type="match status" value="1"/>
</dbReference>
<feature type="transmembrane region" description="Helical" evidence="6">
    <location>
        <begin position="282"/>
        <end position="302"/>
    </location>
</feature>
<protein>
    <submittedName>
        <fullName evidence="7">Ribose import permease protein RbsC</fullName>
    </submittedName>
</protein>
<dbReference type="CDD" id="cd06579">
    <property type="entry name" value="TM_PBP1_transp_AraH_like"/>
    <property type="match status" value="1"/>
</dbReference>
<feature type="transmembrane region" description="Helical" evidence="6">
    <location>
        <begin position="227"/>
        <end position="250"/>
    </location>
</feature>
<dbReference type="EMBL" id="CADIKC010000017">
    <property type="protein sequence ID" value="CAB3743808.1"/>
    <property type="molecule type" value="Genomic_DNA"/>
</dbReference>
<feature type="transmembrane region" description="Helical" evidence="6">
    <location>
        <begin position="175"/>
        <end position="196"/>
    </location>
</feature>
<keyword evidence="5 6" id="KW-0472">Membrane</keyword>
<evidence type="ECO:0000313" key="7">
    <source>
        <dbReference type="EMBL" id="CAB3743808.1"/>
    </source>
</evidence>
<evidence type="ECO:0000256" key="4">
    <source>
        <dbReference type="ARBA" id="ARBA00022989"/>
    </source>
</evidence>
<comment type="subcellular location">
    <subcellularLocation>
        <location evidence="1">Cell membrane</location>
        <topology evidence="1">Multi-pass membrane protein</topology>
    </subcellularLocation>
</comment>
<feature type="transmembrane region" description="Helical" evidence="6">
    <location>
        <begin position="137"/>
        <end position="155"/>
    </location>
</feature>
<dbReference type="RefSeq" id="WP_175054541.1">
    <property type="nucleotide sequence ID" value="NZ_CADIKC010000017.1"/>
</dbReference>
<dbReference type="PANTHER" id="PTHR32196">
    <property type="entry name" value="ABC TRANSPORTER PERMEASE PROTEIN YPHD-RELATED-RELATED"/>
    <property type="match status" value="1"/>
</dbReference>
<dbReference type="GO" id="GO:0005886">
    <property type="term" value="C:plasma membrane"/>
    <property type="evidence" value="ECO:0007669"/>
    <property type="project" value="UniProtKB-SubCell"/>
</dbReference>